<evidence type="ECO:0000313" key="2">
    <source>
        <dbReference type="EMBL" id="KPV51797.1"/>
    </source>
</evidence>
<keyword evidence="3" id="KW-1185">Reference proteome</keyword>
<dbReference type="PROSITE" id="PS50022">
    <property type="entry name" value="FA58C_3"/>
    <property type="match status" value="1"/>
</dbReference>
<reference evidence="2 3" key="1">
    <citation type="submission" date="2015-09" db="EMBL/GenBank/DDBJ databases">
        <title>Draft genome sequence of Kouleothrix aurantiaca JCM 19913.</title>
        <authorList>
            <person name="Hemp J."/>
        </authorList>
    </citation>
    <scope>NUCLEOTIDE SEQUENCE [LARGE SCALE GENOMIC DNA]</scope>
    <source>
        <strain evidence="2 3">COM-B</strain>
    </source>
</reference>
<dbReference type="InterPro" id="IPR008979">
    <property type="entry name" value="Galactose-bd-like_sf"/>
</dbReference>
<proteinExistence type="predicted"/>
<dbReference type="SUPFAM" id="SSF49785">
    <property type="entry name" value="Galactose-binding domain-like"/>
    <property type="match status" value="1"/>
</dbReference>
<dbReference type="Gene3D" id="2.60.120.260">
    <property type="entry name" value="Galactose-binding domain-like"/>
    <property type="match status" value="1"/>
</dbReference>
<dbReference type="Proteomes" id="UP000050509">
    <property type="component" value="Unassembled WGS sequence"/>
</dbReference>
<evidence type="ECO:0000259" key="1">
    <source>
        <dbReference type="PROSITE" id="PS50022"/>
    </source>
</evidence>
<evidence type="ECO:0000313" key="3">
    <source>
        <dbReference type="Proteomes" id="UP000050509"/>
    </source>
</evidence>
<dbReference type="EMBL" id="LJCR01000772">
    <property type="protein sequence ID" value="KPV51797.1"/>
    <property type="molecule type" value="Genomic_DNA"/>
</dbReference>
<gene>
    <name evidence="2" type="ORF">SE17_19185</name>
</gene>
<feature type="domain" description="F5/8 type C" evidence="1">
    <location>
        <begin position="93"/>
        <end position="218"/>
    </location>
</feature>
<name>A0A0N8PS57_9CHLR</name>
<dbReference type="Pfam" id="PF00754">
    <property type="entry name" value="F5_F8_type_C"/>
    <property type="match status" value="1"/>
</dbReference>
<comment type="caution">
    <text evidence="2">The sequence shown here is derived from an EMBL/GenBank/DDBJ whole genome shotgun (WGS) entry which is preliminary data.</text>
</comment>
<sequence length="287" mass="30252">MAPTKYLVADPATGRLQQQSGNATYVGPAGAGRLVALADNGKIDPELIDLTDGVLPPGGTEGQVLTIVAGEVAWADAQTGAGTGEFFNPMDAYGDMIIGSGSEYTNEALLSLGATASDSATYQNFFASYAIDGDENTNWFGSSSFSAYLQIDLQTPQAITGWRLNQSGNDWRRRFVVESSPDGTTWTVQSDAYNSGSPPIDTGIIPLASAVTARYWRFRADGTSLAGNGYGWGIRTAGLYSGGTAGTPTRLPIGDESDVLTVEDGIPTWKPAPLPPALLIYMAENFR</sequence>
<organism evidence="2 3">
    <name type="scientific">Kouleothrix aurantiaca</name>
    <dbReference type="NCBI Taxonomy" id="186479"/>
    <lineage>
        <taxon>Bacteria</taxon>
        <taxon>Bacillati</taxon>
        <taxon>Chloroflexota</taxon>
        <taxon>Chloroflexia</taxon>
        <taxon>Chloroflexales</taxon>
        <taxon>Roseiflexineae</taxon>
        <taxon>Roseiflexaceae</taxon>
        <taxon>Kouleothrix</taxon>
    </lineage>
</organism>
<dbReference type="AlphaFoldDB" id="A0A0N8PS57"/>
<accession>A0A0N8PS57</accession>
<protein>
    <recommendedName>
        <fullName evidence="1">F5/8 type C domain-containing protein</fullName>
    </recommendedName>
</protein>
<dbReference type="InterPro" id="IPR000421">
    <property type="entry name" value="FA58C"/>
</dbReference>